<dbReference type="PANTHER" id="PTHR33112:SF8">
    <property type="entry name" value="HETEROKARYON INCOMPATIBILITY DOMAIN-CONTAINING PROTEIN"/>
    <property type="match status" value="1"/>
</dbReference>
<accession>A0A8H5MNV0</accession>
<feature type="region of interest" description="Disordered" evidence="1">
    <location>
        <begin position="17"/>
        <end position="47"/>
    </location>
</feature>
<feature type="region of interest" description="Disordered" evidence="1">
    <location>
        <begin position="59"/>
        <end position="84"/>
    </location>
</feature>
<name>A0A8H5MNV0_9HYPO</name>
<evidence type="ECO:0000313" key="4">
    <source>
        <dbReference type="Proteomes" id="UP000574317"/>
    </source>
</evidence>
<dbReference type="AlphaFoldDB" id="A0A8H5MNV0"/>
<gene>
    <name evidence="3" type="ORF">FNAPI_12076</name>
</gene>
<sequence length="841" mass="95132">MVPRPLNLAKSSFLSAPAARANGPKTPTDIPSFTQTSSPPRIKAPRQRRRATVIALNGRTPPHFALQSPPRRRKSATDRRKSLQPHLCSAQTLTLRNPSNGLLQKGSAKCNSLCDCTSGLDIQLTELCVEKPDRGALRSPALFAPCRWSIPSPTPGSSFEQSVQVYQFRGHGDENQIFQNLGSDEIVRLCFKYRTVERDPSGKLGFDERTNMAITDIALGIDLPDEFWLAIRSDKGSMLEDVSFDLRMRPLEETETSHVIKTIPGKHASTMNEQNLQLARKWIKGCNRSHPICKEFQPQQSNWRPTRLIHIGSKTQQPRLVNPRKTVPYIALSYCWGTDNTVTLTEATLIPFQNEISLTSLPSTIRDAITTTRDLGYEYLWVDALCIIQDSKPDWIKESSQMGSIYGSAALTLAAAGSPSVKDSIFCRRDPRAVRPCVANIIQSSVYHRVSYPWAIYPHQPERLLFDTINESPLSRRAWALQELLVSPRTLVFGSKQIVWSCATTEASETFPIGLDPKFSSVVSESASLSYLRQKLMRASKLEEEPSEFWNDFISRYTRARLTFSSDMLVALQGIVERITEARRGSNNSTPELEYVAGLWRDGSFQQSLLWRPKDRSSPTRPNYYRAPSWSWASLDGEVDFFEQYIPWIWNGKKTELARIVDVCVEPQTGYSLSTTGQIKSGLIEMECHLRECYLMKTPQSEDSPNGQDDDEYVIISSDEHKKISEGRTGDIRGLDKFANSCTFDLPEEILVSQWVRVYCVPLQLGWCQTDRYEQAVWESYEGLILMPHDAEEEDLLTSEGFCVLSQTFRRVGTFTFDLNDENREARENQLLGPVPDVPLV</sequence>
<organism evidence="3 4">
    <name type="scientific">Fusarium napiforme</name>
    <dbReference type="NCBI Taxonomy" id="42672"/>
    <lineage>
        <taxon>Eukaryota</taxon>
        <taxon>Fungi</taxon>
        <taxon>Dikarya</taxon>
        <taxon>Ascomycota</taxon>
        <taxon>Pezizomycotina</taxon>
        <taxon>Sordariomycetes</taxon>
        <taxon>Hypocreomycetidae</taxon>
        <taxon>Hypocreales</taxon>
        <taxon>Nectriaceae</taxon>
        <taxon>Fusarium</taxon>
        <taxon>Fusarium fujikuroi species complex</taxon>
    </lineage>
</organism>
<dbReference type="EMBL" id="JAAOAO010000597">
    <property type="protein sequence ID" value="KAF5535433.1"/>
    <property type="molecule type" value="Genomic_DNA"/>
</dbReference>
<dbReference type="Proteomes" id="UP000574317">
    <property type="component" value="Unassembled WGS sequence"/>
</dbReference>
<protein>
    <recommendedName>
        <fullName evidence="2">Heterokaryon incompatibility domain-containing protein</fullName>
    </recommendedName>
</protein>
<feature type="domain" description="Heterokaryon incompatibility" evidence="2">
    <location>
        <begin position="329"/>
        <end position="483"/>
    </location>
</feature>
<dbReference type="Pfam" id="PF06985">
    <property type="entry name" value="HET"/>
    <property type="match status" value="1"/>
</dbReference>
<feature type="compositionally biased region" description="Polar residues" evidence="1">
    <location>
        <begin position="29"/>
        <end position="39"/>
    </location>
</feature>
<keyword evidence="4" id="KW-1185">Reference proteome</keyword>
<dbReference type="InterPro" id="IPR010730">
    <property type="entry name" value="HET"/>
</dbReference>
<comment type="caution">
    <text evidence="3">The sequence shown here is derived from an EMBL/GenBank/DDBJ whole genome shotgun (WGS) entry which is preliminary data.</text>
</comment>
<dbReference type="PANTHER" id="PTHR33112">
    <property type="entry name" value="DOMAIN PROTEIN, PUTATIVE-RELATED"/>
    <property type="match status" value="1"/>
</dbReference>
<evidence type="ECO:0000313" key="3">
    <source>
        <dbReference type="EMBL" id="KAF5535433.1"/>
    </source>
</evidence>
<evidence type="ECO:0000256" key="1">
    <source>
        <dbReference type="SAM" id="MobiDB-lite"/>
    </source>
</evidence>
<proteinExistence type="predicted"/>
<reference evidence="3 4" key="1">
    <citation type="submission" date="2020-05" db="EMBL/GenBank/DDBJ databases">
        <title>Identification and distribution of gene clusters putatively required for synthesis of sphingolipid metabolism inhibitors in phylogenetically diverse species of the filamentous fungus Fusarium.</title>
        <authorList>
            <person name="Kim H.-S."/>
            <person name="Busman M."/>
            <person name="Brown D.W."/>
            <person name="Divon H."/>
            <person name="Uhlig S."/>
            <person name="Proctor R.H."/>
        </authorList>
    </citation>
    <scope>NUCLEOTIDE SEQUENCE [LARGE SCALE GENOMIC DNA]</scope>
    <source>
        <strain evidence="3 4">NRRL 25196</strain>
    </source>
</reference>
<evidence type="ECO:0000259" key="2">
    <source>
        <dbReference type="Pfam" id="PF06985"/>
    </source>
</evidence>